<dbReference type="EMBL" id="CALOZG010000029">
    <property type="protein sequence ID" value="CAH4032734.1"/>
    <property type="molecule type" value="Genomic_DNA"/>
</dbReference>
<evidence type="ECO:0000313" key="2">
    <source>
        <dbReference type="Proteomes" id="UP001152562"/>
    </source>
</evidence>
<organism evidence="1 2">
    <name type="scientific">Pieris brassicae</name>
    <name type="common">White butterfly</name>
    <name type="synonym">Large white butterfly</name>
    <dbReference type="NCBI Taxonomy" id="7116"/>
    <lineage>
        <taxon>Eukaryota</taxon>
        <taxon>Metazoa</taxon>
        <taxon>Ecdysozoa</taxon>
        <taxon>Arthropoda</taxon>
        <taxon>Hexapoda</taxon>
        <taxon>Insecta</taxon>
        <taxon>Pterygota</taxon>
        <taxon>Neoptera</taxon>
        <taxon>Endopterygota</taxon>
        <taxon>Lepidoptera</taxon>
        <taxon>Glossata</taxon>
        <taxon>Ditrysia</taxon>
        <taxon>Papilionoidea</taxon>
        <taxon>Pieridae</taxon>
        <taxon>Pierinae</taxon>
        <taxon>Pieris</taxon>
    </lineage>
</organism>
<keyword evidence="2" id="KW-1185">Reference proteome</keyword>
<evidence type="ECO:0000313" key="1">
    <source>
        <dbReference type="EMBL" id="CAH4032734.1"/>
    </source>
</evidence>
<sequence length="74" mass="8762">MFRSYSFLGEYSSIATEPDRFILLNINNRNDHIRESMTQVLYDQSNGYGHRDWPVPSLCNVWDINLLEQVQTHD</sequence>
<protein>
    <submittedName>
        <fullName evidence="1">Uncharacterized protein</fullName>
    </submittedName>
</protein>
<accession>A0A9P0TP26</accession>
<dbReference type="Proteomes" id="UP001152562">
    <property type="component" value="Unassembled WGS sequence"/>
</dbReference>
<name>A0A9P0TP26_PIEBR</name>
<comment type="caution">
    <text evidence="1">The sequence shown here is derived from an EMBL/GenBank/DDBJ whole genome shotgun (WGS) entry which is preliminary data.</text>
</comment>
<reference evidence="1" key="1">
    <citation type="submission" date="2022-05" db="EMBL/GenBank/DDBJ databases">
        <authorList>
            <person name="Okamura Y."/>
        </authorList>
    </citation>
    <scope>NUCLEOTIDE SEQUENCE</scope>
</reference>
<gene>
    <name evidence="1" type="ORF">PIBRA_LOCUS9092</name>
</gene>
<dbReference type="AlphaFoldDB" id="A0A9P0TP26"/>
<proteinExistence type="predicted"/>